<feature type="coiled-coil region" evidence="1">
    <location>
        <begin position="787"/>
        <end position="867"/>
    </location>
</feature>
<gene>
    <name evidence="4" type="ORF">GWI33_020610</name>
</gene>
<keyword evidence="1" id="KW-0175">Coiled coil</keyword>
<feature type="transmembrane region" description="Helical" evidence="3">
    <location>
        <begin position="126"/>
        <end position="143"/>
    </location>
</feature>
<protein>
    <recommendedName>
        <fullName evidence="6">Hamartin</fullName>
    </recommendedName>
</protein>
<feature type="region of interest" description="Disordered" evidence="2">
    <location>
        <begin position="407"/>
        <end position="431"/>
    </location>
</feature>
<feature type="coiled-coil region" evidence="1">
    <location>
        <begin position="958"/>
        <end position="1031"/>
    </location>
</feature>
<dbReference type="SUPFAM" id="SSF48371">
    <property type="entry name" value="ARM repeat"/>
    <property type="match status" value="1"/>
</dbReference>
<evidence type="ECO:0008006" key="6">
    <source>
        <dbReference type="Google" id="ProtNLM"/>
    </source>
</evidence>
<feature type="compositionally biased region" description="Polar residues" evidence="2">
    <location>
        <begin position="382"/>
        <end position="393"/>
    </location>
</feature>
<organism evidence="4 5">
    <name type="scientific">Rhynchophorus ferrugineus</name>
    <name type="common">Red palm weevil</name>
    <name type="synonym">Curculio ferrugineus</name>
    <dbReference type="NCBI Taxonomy" id="354439"/>
    <lineage>
        <taxon>Eukaryota</taxon>
        <taxon>Metazoa</taxon>
        <taxon>Ecdysozoa</taxon>
        <taxon>Arthropoda</taxon>
        <taxon>Hexapoda</taxon>
        <taxon>Insecta</taxon>
        <taxon>Pterygota</taxon>
        <taxon>Neoptera</taxon>
        <taxon>Endopterygota</taxon>
        <taxon>Coleoptera</taxon>
        <taxon>Polyphaga</taxon>
        <taxon>Cucujiformia</taxon>
        <taxon>Curculionidae</taxon>
        <taxon>Dryophthorinae</taxon>
        <taxon>Rhynchophorus</taxon>
    </lineage>
</organism>
<evidence type="ECO:0000313" key="4">
    <source>
        <dbReference type="EMBL" id="KAF7266033.1"/>
    </source>
</evidence>
<dbReference type="Pfam" id="PF04388">
    <property type="entry name" value="Hamartin"/>
    <property type="match status" value="1"/>
</dbReference>
<dbReference type="InterPro" id="IPR007483">
    <property type="entry name" value="Hamartin"/>
</dbReference>
<name>A0A834HQN2_RHYFE</name>
<keyword evidence="3" id="KW-0812">Transmembrane</keyword>
<dbReference type="GO" id="GO:0033596">
    <property type="term" value="C:TSC1-TSC2 complex"/>
    <property type="evidence" value="ECO:0007669"/>
    <property type="project" value="TreeGrafter"/>
</dbReference>
<feature type="region of interest" description="Disordered" evidence="2">
    <location>
        <begin position="488"/>
        <end position="513"/>
    </location>
</feature>
<keyword evidence="5" id="KW-1185">Reference proteome</keyword>
<dbReference type="GO" id="GO:0008285">
    <property type="term" value="P:negative regulation of cell population proliferation"/>
    <property type="evidence" value="ECO:0007669"/>
    <property type="project" value="TreeGrafter"/>
</dbReference>
<proteinExistence type="predicted"/>
<dbReference type="AlphaFoldDB" id="A0A834HQN2"/>
<reference evidence="4" key="1">
    <citation type="submission" date="2020-08" db="EMBL/GenBank/DDBJ databases">
        <title>Genome sequencing and assembly of the red palm weevil Rhynchophorus ferrugineus.</title>
        <authorList>
            <person name="Dias G.B."/>
            <person name="Bergman C.M."/>
            <person name="Manee M."/>
        </authorList>
    </citation>
    <scope>NUCLEOTIDE SEQUENCE</scope>
    <source>
        <strain evidence="4">AA-2017</strain>
        <tissue evidence="4">Whole larva</tissue>
    </source>
</reference>
<feature type="region of interest" description="Disordered" evidence="2">
    <location>
        <begin position="526"/>
        <end position="555"/>
    </location>
</feature>
<feature type="compositionally biased region" description="Low complexity" evidence="2">
    <location>
        <begin position="412"/>
        <end position="431"/>
    </location>
</feature>
<dbReference type="GO" id="GO:0032007">
    <property type="term" value="P:negative regulation of TOR signaling"/>
    <property type="evidence" value="ECO:0007669"/>
    <property type="project" value="TreeGrafter"/>
</dbReference>
<dbReference type="OrthoDB" id="6022054at2759"/>
<sequence length="1089" mass="121809">MSDSIEKLFAKLEANDKTVVESLKKCIRESKPNDTSLINGLYDYYLRSNSLKCIDMFIVMKEPQEQCLFERLKDSLAKSKSELKTRVQALTLLGHIATSHPTWLQKLPDHALFKELLEFLKVETELLPLVSALLVLIIFIPMFPSSIGKKYLDDIFCIFKRLAGWNLRVPGGLVEVQLIHLQIALHALFLLLYGMYPSNFLQFLQLNFKDKNDPVFSHTIKPMMDTVKMNPSLVVTSKEKETTTERWQKLAMHDVIVECERFSLDITDRCPHETCQNTTEFRSRSGTMNSTLGTNGNNSPYSQPNIKTLTALQKSGSDIIYTPSKSYHVQTPPITESGGTTIHHIQVIEGVASRNNYSASQEGSPPEAAIEATPETTPVRDFNTTPVKPSSAKSSVARAITSFHTNASGHIVSGTPTGSVPSSPMRKEPSPFIFPSSSSVILGNAVVKESSPGYPGVGEYRSPGSVSAFARASGVPFSQHKIHKLTKESAQLQGSDSSGPTNKPPPSSPLKIQHLEGSGRMRMESPLTQEDEEVSSISVASKKTKTPSKLMARSNESILPDIETDGKDLEHGSPCSAGGLHMPNSESVNSFKKRIRRFRYHSQCNTEPDHVELSTGSSPGNGMSCVSTAVVKRAKSWPDLAQLLQTPKKDKLVNTSNGVDVKSSKQKFVLIHAHTQTEVFWPMPYEHLFLMIFPSLKEESIDAKLSPSPSPALALQSAEQYKPSLYDILDKYIESCVATADNNTIKDQLQLVHQQLLFERHRREVHAYGNRRLLSDAKSTRLLEECNSALRDQVQLEQKEIDDLRSQLQCCKRDVTEKDHFLSYTLTSIENQCANMKSENAMLKDKIRELELDISKCKKEYSELDKKRQISEAALFDAYAEVKVAKEQALVGEQVKQELQRVNTELLLKGELHVKYREKLSKLEGLKQYDEITNQHKRAFEEEVKSLQSVIEAKSVVLESYKVRLFELEQQLSQKDETISEQKRTLASVNEEHEALIKSVESKYENQLAINRALEQKILELKNKLEIETANKKMNSPDTSSCLEVQATTTAGLSSHSSPLSASLASSVGSNLQDKEMRNLQAFVEEKDS</sequence>
<dbReference type="Proteomes" id="UP000625711">
    <property type="component" value="Unassembled WGS sequence"/>
</dbReference>
<evidence type="ECO:0000256" key="3">
    <source>
        <dbReference type="SAM" id="Phobius"/>
    </source>
</evidence>
<feature type="region of interest" description="Disordered" evidence="2">
    <location>
        <begin position="281"/>
        <end position="303"/>
    </location>
</feature>
<evidence type="ECO:0000313" key="5">
    <source>
        <dbReference type="Proteomes" id="UP000625711"/>
    </source>
</evidence>
<accession>A0A834HQN2</accession>
<dbReference type="PANTHER" id="PTHR15154:SF2">
    <property type="entry name" value="HAMARTIN"/>
    <property type="match status" value="1"/>
</dbReference>
<feature type="transmembrane region" description="Helical" evidence="3">
    <location>
        <begin position="178"/>
        <end position="196"/>
    </location>
</feature>
<evidence type="ECO:0000256" key="1">
    <source>
        <dbReference type="SAM" id="Coils"/>
    </source>
</evidence>
<evidence type="ECO:0000256" key="2">
    <source>
        <dbReference type="SAM" id="MobiDB-lite"/>
    </source>
</evidence>
<comment type="caution">
    <text evidence="4">The sequence shown here is derived from an EMBL/GenBank/DDBJ whole genome shotgun (WGS) entry which is preliminary data.</text>
</comment>
<dbReference type="PANTHER" id="PTHR15154">
    <property type="entry name" value="HAMARTIN"/>
    <property type="match status" value="1"/>
</dbReference>
<feature type="compositionally biased region" description="Polar residues" evidence="2">
    <location>
        <begin position="488"/>
        <end position="501"/>
    </location>
</feature>
<keyword evidence="3" id="KW-0472">Membrane</keyword>
<dbReference type="InterPro" id="IPR016024">
    <property type="entry name" value="ARM-type_fold"/>
</dbReference>
<dbReference type="EMBL" id="JAACXV010014575">
    <property type="protein sequence ID" value="KAF7266033.1"/>
    <property type="molecule type" value="Genomic_DNA"/>
</dbReference>
<feature type="region of interest" description="Disordered" evidence="2">
    <location>
        <begin position="356"/>
        <end position="393"/>
    </location>
</feature>
<keyword evidence="3" id="KW-1133">Transmembrane helix</keyword>
<dbReference type="GO" id="GO:0051726">
    <property type="term" value="P:regulation of cell cycle"/>
    <property type="evidence" value="ECO:0007669"/>
    <property type="project" value="TreeGrafter"/>
</dbReference>